<dbReference type="EMBL" id="CP077091">
    <property type="protein sequence ID" value="QXI16417.1"/>
    <property type="molecule type" value="Genomic_DNA"/>
</dbReference>
<dbReference type="RefSeq" id="WP_186546998.1">
    <property type="nucleotide sequence ID" value="NZ_CP077091.1"/>
</dbReference>
<gene>
    <name evidence="2" type="ORF">HU739_021230</name>
</gene>
<dbReference type="AlphaFoldDB" id="A0A9E6TFX6"/>
<evidence type="ECO:0000313" key="2">
    <source>
        <dbReference type="EMBL" id="QXI16417.1"/>
    </source>
</evidence>
<keyword evidence="1" id="KW-0732">Signal</keyword>
<reference evidence="2 3" key="1">
    <citation type="journal article" date="2020" name="Microorganisms">
        <title>Reliable Identification of Environmental Pseudomonas Isolates Using the rpoD Gene.</title>
        <authorList>
            <consortium name="The Broad Institute Genome Sequencing Platform"/>
            <person name="Girard L."/>
            <person name="Lood C."/>
            <person name="Rokni-Zadeh H."/>
            <person name="van Noort V."/>
            <person name="Lavigne R."/>
            <person name="De Mot R."/>
        </authorList>
    </citation>
    <scope>NUCLEOTIDE SEQUENCE [LARGE SCALE GENOMIC DNA]</scope>
    <source>
        <strain evidence="2 3">SWRI65</strain>
    </source>
</reference>
<proteinExistence type="predicted"/>
<name>A0A9E6TFX6_9PSED</name>
<feature type="chain" id="PRO_5038659721" description="Lipoprotein" evidence="1">
    <location>
        <begin position="18"/>
        <end position="165"/>
    </location>
</feature>
<evidence type="ECO:0008006" key="4">
    <source>
        <dbReference type="Google" id="ProtNLM"/>
    </source>
</evidence>
<dbReference type="Proteomes" id="UP000631521">
    <property type="component" value="Chromosome"/>
</dbReference>
<reference evidence="2 3" key="2">
    <citation type="journal article" date="2021" name="Microorganisms">
        <title>The Ever-Expanding Pseudomonas Genus: Description of 43 New Species and Partition of the Pseudomonas putida Group.</title>
        <authorList>
            <person name="Girard L."/>
            <person name="Lood C."/>
            <person name="Hofte M."/>
            <person name="Vandamme P."/>
            <person name="Rokni-Zadeh H."/>
            <person name="van Noort V."/>
            <person name="Lavigne R."/>
            <person name="De Mot R."/>
        </authorList>
    </citation>
    <scope>NUCLEOTIDE SEQUENCE [LARGE SCALE GENOMIC DNA]</scope>
    <source>
        <strain evidence="2 3">SWRI65</strain>
    </source>
</reference>
<dbReference type="KEGG" id="phv:HU739_021230"/>
<keyword evidence="3" id="KW-1185">Reference proteome</keyword>
<protein>
    <recommendedName>
        <fullName evidence="4">Lipoprotein</fullName>
    </recommendedName>
</protein>
<evidence type="ECO:0000313" key="3">
    <source>
        <dbReference type="Proteomes" id="UP000631521"/>
    </source>
</evidence>
<organism evidence="2 3">
    <name type="scientific">Pseudomonas hamedanensis</name>
    <dbReference type="NCBI Taxonomy" id="2745504"/>
    <lineage>
        <taxon>Bacteria</taxon>
        <taxon>Pseudomonadati</taxon>
        <taxon>Pseudomonadota</taxon>
        <taxon>Gammaproteobacteria</taxon>
        <taxon>Pseudomonadales</taxon>
        <taxon>Pseudomonadaceae</taxon>
        <taxon>Pseudomonas</taxon>
    </lineage>
</organism>
<sequence>MSRFFLMLLLLICSACSMNHGKPAAKLSYSGVEELEDTGIYQVRFRADVEILELFKSHISQGLVCAVDDDLDFSVAHQIKRSGFGLVERDERGKENEYKADVIFRESTGKKGAEIFPEGAVLSRWFTKRPFISCVFRAHTTPYKTYFSEIMRVPSADLARAINRE</sequence>
<evidence type="ECO:0000256" key="1">
    <source>
        <dbReference type="SAM" id="SignalP"/>
    </source>
</evidence>
<feature type="signal peptide" evidence="1">
    <location>
        <begin position="1"/>
        <end position="17"/>
    </location>
</feature>
<accession>A0A9E6TFX6</accession>